<comment type="caution">
    <text evidence="1">The sequence shown here is derived from an EMBL/GenBank/DDBJ whole genome shotgun (WGS) entry which is preliminary data.</text>
</comment>
<name>A0AAN8TG03_SOLBU</name>
<reference evidence="1 2" key="1">
    <citation type="submission" date="2024-02" db="EMBL/GenBank/DDBJ databases">
        <title>de novo genome assembly of Solanum bulbocastanum strain 11H21.</title>
        <authorList>
            <person name="Hosaka A.J."/>
        </authorList>
    </citation>
    <scope>NUCLEOTIDE SEQUENCE [LARGE SCALE GENOMIC DNA]</scope>
    <source>
        <tissue evidence="1">Young leaves</tissue>
    </source>
</reference>
<evidence type="ECO:0000313" key="1">
    <source>
        <dbReference type="EMBL" id="KAK6787130.1"/>
    </source>
</evidence>
<accession>A0AAN8TG03</accession>
<proteinExistence type="predicted"/>
<protein>
    <submittedName>
        <fullName evidence="1">Uncharacterized protein</fullName>
    </submittedName>
</protein>
<organism evidence="1 2">
    <name type="scientific">Solanum bulbocastanum</name>
    <name type="common">Wild potato</name>
    <dbReference type="NCBI Taxonomy" id="147425"/>
    <lineage>
        <taxon>Eukaryota</taxon>
        <taxon>Viridiplantae</taxon>
        <taxon>Streptophyta</taxon>
        <taxon>Embryophyta</taxon>
        <taxon>Tracheophyta</taxon>
        <taxon>Spermatophyta</taxon>
        <taxon>Magnoliopsida</taxon>
        <taxon>eudicotyledons</taxon>
        <taxon>Gunneridae</taxon>
        <taxon>Pentapetalae</taxon>
        <taxon>asterids</taxon>
        <taxon>lamiids</taxon>
        <taxon>Solanales</taxon>
        <taxon>Solanaceae</taxon>
        <taxon>Solanoideae</taxon>
        <taxon>Solaneae</taxon>
        <taxon>Solanum</taxon>
    </lineage>
</organism>
<dbReference type="EMBL" id="JBANQN010000006">
    <property type="protein sequence ID" value="KAK6787130.1"/>
    <property type="molecule type" value="Genomic_DNA"/>
</dbReference>
<gene>
    <name evidence="1" type="ORF">RDI58_015655</name>
</gene>
<sequence>MFEPFFAKLDAGNSMN</sequence>
<dbReference type="Proteomes" id="UP001371456">
    <property type="component" value="Unassembled WGS sequence"/>
</dbReference>
<dbReference type="AlphaFoldDB" id="A0AAN8TG03"/>
<keyword evidence="2" id="KW-1185">Reference proteome</keyword>
<evidence type="ECO:0000313" key="2">
    <source>
        <dbReference type="Proteomes" id="UP001371456"/>
    </source>
</evidence>